<evidence type="ECO:0000256" key="5">
    <source>
        <dbReference type="SAM" id="MobiDB-lite"/>
    </source>
</evidence>
<feature type="transmembrane region" description="Helical" evidence="6">
    <location>
        <begin position="56"/>
        <end position="79"/>
    </location>
</feature>
<keyword evidence="2 6" id="KW-0812">Transmembrane</keyword>
<accession>A0A4Y7PF53</accession>
<evidence type="ECO:0000256" key="3">
    <source>
        <dbReference type="ARBA" id="ARBA00022989"/>
    </source>
</evidence>
<name>A0A4Y7PF53_9AGAM</name>
<evidence type="ECO:0000256" key="6">
    <source>
        <dbReference type="SAM" id="Phobius"/>
    </source>
</evidence>
<dbReference type="OrthoDB" id="3026777at2759"/>
<comment type="subcellular location">
    <subcellularLocation>
        <location evidence="1">Membrane</location>
        <topology evidence="1">Multi-pass membrane protein</topology>
    </subcellularLocation>
</comment>
<feature type="transmembrane region" description="Helical" evidence="6">
    <location>
        <begin position="21"/>
        <end position="44"/>
    </location>
</feature>
<dbReference type="GO" id="GO:0016020">
    <property type="term" value="C:membrane"/>
    <property type="evidence" value="ECO:0007669"/>
    <property type="project" value="UniProtKB-SubCell"/>
</dbReference>
<keyword evidence="8" id="KW-1185">Reference proteome</keyword>
<protein>
    <submittedName>
        <fullName evidence="7">Uncharacterized protein</fullName>
    </submittedName>
</protein>
<dbReference type="PANTHER" id="PTHR23507:SF1">
    <property type="entry name" value="FI18259P1-RELATED"/>
    <property type="match status" value="1"/>
</dbReference>
<feature type="compositionally biased region" description="Low complexity" evidence="5">
    <location>
        <begin position="95"/>
        <end position="108"/>
    </location>
</feature>
<feature type="compositionally biased region" description="Pro residues" evidence="5">
    <location>
        <begin position="109"/>
        <end position="118"/>
    </location>
</feature>
<evidence type="ECO:0000256" key="2">
    <source>
        <dbReference type="ARBA" id="ARBA00022692"/>
    </source>
</evidence>
<dbReference type="VEuPathDB" id="FungiDB:BD410DRAFT_903178"/>
<feature type="non-terminal residue" evidence="7">
    <location>
        <position position="175"/>
    </location>
</feature>
<feature type="region of interest" description="Disordered" evidence="5">
    <location>
        <begin position="87"/>
        <end position="119"/>
    </location>
</feature>
<organism evidence="7 8">
    <name type="scientific">Rickenella mellea</name>
    <dbReference type="NCBI Taxonomy" id="50990"/>
    <lineage>
        <taxon>Eukaryota</taxon>
        <taxon>Fungi</taxon>
        <taxon>Dikarya</taxon>
        <taxon>Basidiomycota</taxon>
        <taxon>Agaricomycotina</taxon>
        <taxon>Agaricomycetes</taxon>
        <taxon>Hymenochaetales</taxon>
        <taxon>Rickenellaceae</taxon>
        <taxon>Rickenella</taxon>
    </lineage>
</organism>
<reference evidence="7 8" key="1">
    <citation type="submission" date="2018-06" db="EMBL/GenBank/DDBJ databases">
        <title>A transcriptomic atlas of mushroom development highlights an independent origin of complex multicellularity.</title>
        <authorList>
            <consortium name="DOE Joint Genome Institute"/>
            <person name="Krizsan K."/>
            <person name="Almasi E."/>
            <person name="Merenyi Z."/>
            <person name="Sahu N."/>
            <person name="Viragh M."/>
            <person name="Koszo T."/>
            <person name="Mondo S."/>
            <person name="Kiss B."/>
            <person name="Balint B."/>
            <person name="Kues U."/>
            <person name="Barry K."/>
            <person name="Hegedus J.C."/>
            <person name="Henrissat B."/>
            <person name="Johnson J."/>
            <person name="Lipzen A."/>
            <person name="Ohm R."/>
            <person name="Nagy I."/>
            <person name="Pangilinan J."/>
            <person name="Yan J."/>
            <person name="Xiong Y."/>
            <person name="Grigoriev I.V."/>
            <person name="Hibbett D.S."/>
            <person name="Nagy L.G."/>
        </authorList>
    </citation>
    <scope>NUCLEOTIDE SEQUENCE [LARGE SCALE GENOMIC DNA]</scope>
    <source>
        <strain evidence="7 8">SZMC22713</strain>
    </source>
</reference>
<dbReference type="GO" id="GO:0022857">
    <property type="term" value="F:transmembrane transporter activity"/>
    <property type="evidence" value="ECO:0007669"/>
    <property type="project" value="TreeGrafter"/>
</dbReference>
<dbReference type="EMBL" id="ML170422">
    <property type="protein sequence ID" value="TDL13955.1"/>
    <property type="molecule type" value="Genomic_DNA"/>
</dbReference>
<evidence type="ECO:0000313" key="7">
    <source>
        <dbReference type="EMBL" id="TDL13955.1"/>
    </source>
</evidence>
<sequence length="175" mass="19093">MVFAPKMRGIPGRPKKMDWSLTYLAIALFGYMLSTGIFQLKYLYAEHVYGWDAQQLSYYISLAGGLRAVHLLFLLPLIIATFKPKPKTSPPSQLPPSTSTLSQSNVTTQPPPKKPAPTPTHLASEIRFDLLLTRFSFLTDILSQSLVSLSSTRPSGAAQAVFVVCSVISSFGSGV</sequence>
<dbReference type="Proteomes" id="UP000294933">
    <property type="component" value="Unassembled WGS sequence"/>
</dbReference>
<keyword evidence="4 6" id="KW-0472">Membrane</keyword>
<gene>
    <name evidence="7" type="ORF">BD410DRAFT_903178</name>
</gene>
<evidence type="ECO:0000256" key="1">
    <source>
        <dbReference type="ARBA" id="ARBA00004141"/>
    </source>
</evidence>
<proteinExistence type="predicted"/>
<evidence type="ECO:0000256" key="4">
    <source>
        <dbReference type="ARBA" id="ARBA00023136"/>
    </source>
</evidence>
<dbReference type="PANTHER" id="PTHR23507">
    <property type="entry name" value="ZGC:174356"/>
    <property type="match status" value="1"/>
</dbReference>
<dbReference type="AlphaFoldDB" id="A0A4Y7PF53"/>
<evidence type="ECO:0000313" key="8">
    <source>
        <dbReference type="Proteomes" id="UP000294933"/>
    </source>
</evidence>
<keyword evidence="3 6" id="KW-1133">Transmembrane helix</keyword>